<dbReference type="STRING" id="586239.AD943_06680"/>
<evidence type="ECO:0008006" key="4">
    <source>
        <dbReference type="Google" id="ProtNLM"/>
    </source>
</evidence>
<evidence type="ECO:0000256" key="1">
    <source>
        <dbReference type="SAM" id="MobiDB-lite"/>
    </source>
</evidence>
<name>A0A4Y3M1J9_9PROT</name>
<dbReference type="EMBL" id="BJLY01000001">
    <property type="protein sequence ID" value="GEB03172.1"/>
    <property type="molecule type" value="Genomic_DNA"/>
</dbReference>
<reference evidence="2 3" key="1">
    <citation type="submission" date="2019-06" db="EMBL/GenBank/DDBJ databases">
        <title>Whole genome shotgun sequence of Gluconobacter roseus NBRC 3990.</title>
        <authorList>
            <person name="Hosoyama A."/>
            <person name="Uohara A."/>
            <person name="Ohji S."/>
            <person name="Ichikawa N."/>
        </authorList>
    </citation>
    <scope>NUCLEOTIDE SEQUENCE [LARGE SCALE GENOMIC DNA]</scope>
    <source>
        <strain evidence="2 3">NBRC 3990</strain>
    </source>
</reference>
<dbReference type="AlphaFoldDB" id="A0A4Y3M1J9"/>
<evidence type="ECO:0000313" key="2">
    <source>
        <dbReference type="EMBL" id="GEB03172.1"/>
    </source>
</evidence>
<gene>
    <name evidence="2" type="ORF">GRO01_07480</name>
</gene>
<keyword evidence="3" id="KW-1185">Reference proteome</keyword>
<dbReference type="PIRSF" id="PIRSF031796">
    <property type="entry name" value="UPC031796"/>
    <property type="match status" value="1"/>
</dbReference>
<organism evidence="2 3">
    <name type="scientific">Gluconobacter roseus NBRC 3990</name>
    <dbReference type="NCBI Taxonomy" id="1307950"/>
    <lineage>
        <taxon>Bacteria</taxon>
        <taxon>Pseudomonadati</taxon>
        <taxon>Pseudomonadota</taxon>
        <taxon>Alphaproteobacteria</taxon>
        <taxon>Acetobacterales</taxon>
        <taxon>Acetobacteraceae</taxon>
        <taxon>Gluconobacter</taxon>
    </lineage>
</organism>
<comment type="caution">
    <text evidence="2">The sequence shown here is derived from an EMBL/GenBank/DDBJ whole genome shotgun (WGS) entry which is preliminary data.</text>
</comment>
<evidence type="ECO:0000313" key="3">
    <source>
        <dbReference type="Proteomes" id="UP000320772"/>
    </source>
</evidence>
<dbReference type="RefSeq" id="WP_083541360.1">
    <property type="nucleotide sequence ID" value="NZ_BAQZ01000018.1"/>
</dbReference>
<feature type="region of interest" description="Disordered" evidence="1">
    <location>
        <begin position="1"/>
        <end position="21"/>
    </location>
</feature>
<dbReference type="InterPro" id="IPR009394">
    <property type="entry name" value="MmcB-like"/>
</dbReference>
<protein>
    <recommendedName>
        <fullName evidence="4">DNA repair protein MmcB-related protein</fullName>
    </recommendedName>
</protein>
<sequence>MSTDLSDIPCQSPDKNSVQSPCGLPETQLAIRRAVLGLCRTMNWAAINEFALPAAGRRADIMALLPDHSLTCIEIKSGLRDFQTDQKWPEYRGWSDRLFFAVDDGFPLDLIPPDVGLIVVSVSAVPSAFRDSILAECTILREPALHKLAPARRRTLLHLFATTAASRLMTLEDPAITASLRAARRTD</sequence>
<dbReference type="Pfam" id="PF06319">
    <property type="entry name" value="MmcB-like"/>
    <property type="match status" value="1"/>
</dbReference>
<accession>A0A4Y3M1J9</accession>
<dbReference type="Proteomes" id="UP000320772">
    <property type="component" value="Unassembled WGS sequence"/>
</dbReference>
<proteinExistence type="predicted"/>